<dbReference type="Proteomes" id="UP000688137">
    <property type="component" value="Unassembled WGS sequence"/>
</dbReference>
<proteinExistence type="predicted"/>
<reference evidence="1" key="1">
    <citation type="submission" date="2021-01" db="EMBL/GenBank/DDBJ databases">
        <authorList>
            <consortium name="Genoscope - CEA"/>
            <person name="William W."/>
        </authorList>
    </citation>
    <scope>NUCLEOTIDE SEQUENCE</scope>
</reference>
<evidence type="ECO:0000313" key="2">
    <source>
        <dbReference type="Proteomes" id="UP000688137"/>
    </source>
</evidence>
<organism evidence="1 2">
    <name type="scientific">Paramecium primaurelia</name>
    <dbReference type="NCBI Taxonomy" id="5886"/>
    <lineage>
        <taxon>Eukaryota</taxon>
        <taxon>Sar</taxon>
        <taxon>Alveolata</taxon>
        <taxon>Ciliophora</taxon>
        <taxon>Intramacronucleata</taxon>
        <taxon>Oligohymenophorea</taxon>
        <taxon>Peniculida</taxon>
        <taxon>Parameciidae</taxon>
        <taxon>Paramecium</taxon>
    </lineage>
</organism>
<gene>
    <name evidence="1" type="ORF">PPRIM_AZ9-3.1.T0330030</name>
</gene>
<sequence>MQNINQLSARIQQSISKQLSTRTDQTDSQILNTSETQKLLKQIYIIKESDKKNKKPKFMAVKQDLQFQYLTEPKQINIGQFIQKEHTYEEKKKNSVDVTNIGGQTWRIERQMRQSLNFKDLHKLDESIAIDILNRQVGKTETNFYEFKQKSSRRTKSQQVKKRDIINITSIPFTIPKTNNQLNKTAHEFKITNKDQILYKLPVSNLGVPIVKTQRSMRKSRYHYPFSTMNNFNYSRLNKSLWISNF</sequence>
<accession>A0A8S1L7I5</accession>
<dbReference type="OMA" id="RKSHYHY"/>
<name>A0A8S1L7I5_PARPR</name>
<keyword evidence="2" id="KW-1185">Reference proteome</keyword>
<protein>
    <submittedName>
        <fullName evidence="1">Uncharacterized protein</fullName>
    </submittedName>
</protein>
<dbReference type="EMBL" id="CAJJDM010000032">
    <property type="protein sequence ID" value="CAD8062225.1"/>
    <property type="molecule type" value="Genomic_DNA"/>
</dbReference>
<dbReference type="AlphaFoldDB" id="A0A8S1L7I5"/>
<comment type="caution">
    <text evidence="1">The sequence shown here is derived from an EMBL/GenBank/DDBJ whole genome shotgun (WGS) entry which is preliminary data.</text>
</comment>
<evidence type="ECO:0000313" key="1">
    <source>
        <dbReference type="EMBL" id="CAD8062225.1"/>
    </source>
</evidence>